<name>A0ABP8INL1_9BACT</name>
<comment type="caution">
    <text evidence="11">The sequence shown here is derived from an EMBL/GenBank/DDBJ whole genome shotgun (WGS) entry which is preliminary data.</text>
</comment>
<dbReference type="InterPro" id="IPR028362">
    <property type="entry name" value="AlgI"/>
</dbReference>
<sequence>MVFNSYTFVVFFAVLLLLHYAPLAWKVKKANLLLASYLFYAVWNPPFVLLLWLSTVVDYLVALALGREQNRHKRLGLLALSLAVNLGMLGYFKYGGFLLDNFVALLSLAGISYQPPKADIILPVGISFYTFQTLSYTLDVYRRQFAPEKSLLDFSLFVTFFPQLVAGPIVRPGELIPQLKAPHQASREQLVKGLFFVTLGLFMKVGIADGLLADTADSVFGVPFPLHPLDAWTGVLAFSGQIFCDFAGYSTCAIGAALCLGFVLPDNFRYPYAAVGFSDFWRRWHITLSSWLRDYLYIPLGGNRAGNARVYLNLMLTMLLGGLWHGASWTFVLWGGLHGLFLGLERLFRGRPTPQLQPLVTPAEPALLISQASLVPFGLRASHTTRQLGLALLTFVLVTLTWVFFRAPDFDTAMRLLLAMFGAIPVRIELLTTVTILKVMLVMAVLLSLHWLMRNTSVARVSQRLPWWALGLLWAFMLVVLVLTQKSTGSFIYFQF</sequence>
<evidence type="ECO:0000256" key="1">
    <source>
        <dbReference type="ARBA" id="ARBA00004651"/>
    </source>
</evidence>
<evidence type="ECO:0000256" key="6">
    <source>
        <dbReference type="ARBA" id="ARBA00022989"/>
    </source>
</evidence>
<evidence type="ECO:0000256" key="9">
    <source>
        <dbReference type="PIRNR" id="PIRNR016636"/>
    </source>
</evidence>
<keyword evidence="3 9" id="KW-1003">Cell membrane</keyword>
<evidence type="ECO:0000256" key="2">
    <source>
        <dbReference type="ARBA" id="ARBA00010323"/>
    </source>
</evidence>
<evidence type="ECO:0000256" key="5">
    <source>
        <dbReference type="ARBA" id="ARBA00022692"/>
    </source>
</evidence>
<dbReference type="PANTHER" id="PTHR13285">
    <property type="entry name" value="ACYLTRANSFERASE"/>
    <property type="match status" value="1"/>
</dbReference>
<dbReference type="Pfam" id="PF03062">
    <property type="entry name" value="MBOAT"/>
    <property type="match status" value="1"/>
</dbReference>
<feature type="transmembrane region" description="Helical" evidence="10">
    <location>
        <begin position="231"/>
        <end position="264"/>
    </location>
</feature>
<feature type="transmembrane region" description="Helical" evidence="10">
    <location>
        <begin position="42"/>
        <end position="63"/>
    </location>
</feature>
<keyword evidence="6 10" id="KW-1133">Transmembrane helix</keyword>
<keyword evidence="4 9" id="KW-0808">Transferase</keyword>
<evidence type="ECO:0000313" key="11">
    <source>
        <dbReference type="EMBL" id="GAA4364440.1"/>
    </source>
</evidence>
<feature type="transmembrane region" description="Helical" evidence="10">
    <location>
        <begin position="388"/>
        <end position="407"/>
    </location>
</feature>
<feature type="transmembrane region" description="Helical" evidence="10">
    <location>
        <begin position="465"/>
        <end position="484"/>
    </location>
</feature>
<evidence type="ECO:0000256" key="3">
    <source>
        <dbReference type="ARBA" id="ARBA00022475"/>
    </source>
</evidence>
<reference evidence="12" key="1">
    <citation type="journal article" date="2019" name="Int. J. Syst. Evol. Microbiol.">
        <title>The Global Catalogue of Microorganisms (GCM) 10K type strain sequencing project: providing services to taxonomists for standard genome sequencing and annotation.</title>
        <authorList>
            <consortium name="The Broad Institute Genomics Platform"/>
            <consortium name="The Broad Institute Genome Sequencing Center for Infectious Disease"/>
            <person name="Wu L."/>
            <person name="Ma J."/>
        </authorList>
    </citation>
    <scope>NUCLEOTIDE SEQUENCE [LARGE SCALE GENOMIC DNA]</scope>
    <source>
        <strain evidence="12">JCM 17923</strain>
    </source>
</reference>
<accession>A0ABP8INL1</accession>
<evidence type="ECO:0000256" key="8">
    <source>
        <dbReference type="ARBA" id="ARBA00023315"/>
    </source>
</evidence>
<gene>
    <name evidence="11" type="ORF">GCM10023185_33990</name>
</gene>
<proteinExistence type="inferred from homology"/>
<dbReference type="EMBL" id="BAABGZ010000071">
    <property type="protein sequence ID" value="GAA4364440.1"/>
    <property type="molecule type" value="Genomic_DNA"/>
</dbReference>
<feature type="transmembrane region" description="Helical" evidence="10">
    <location>
        <begin position="120"/>
        <end position="138"/>
    </location>
</feature>
<comment type="similarity">
    <text evidence="2 9">Belongs to the membrane-bound acyltransferase family.</text>
</comment>
<feature type="transmembrane region" description="Helical" evidence="10">
    <location>
        <begin position="428"/>
        <end position="453"/>
    </location>
</feature>
<dbReference type="PANTHER" id="PTHR13285:SF23">
    <property type="entry name" value="TEICHOIC ACID D-ALANYLTRANSFERASE"/>
    <property type="match status" value="1"/>
</dbReference>
<keyword evidence="7 9" id="KW-0472">Membrane</keyword>
<dbReference type="InterPro" id="IPR004299">
    <property type="entry name" value="MBOAT_fam"/>
</dbReference>
<feature type="transmembrane region" description="Helical" evidence="10">
    <location>
        <begin position="310"/>
        <end position="334"/>
    </location>
</feature>
<dbReference type="InterPro" id="IPR024194">
    <property type="entry name" value="Ac/AlaTfrase_AlgI/DltB"/>
</dbReference>
<protein>
    <submittedName>
        <fullName evidence="11">MBOAT family protein</fullName>
    </submittedName>
</protein>
<keyword evidence="8 9" id="KW-0012">Acyltransferase</keyword>
<evidence type="ECO:0000313" key="12">
    <source>
        <dbReference type="Proteomes" id="UP001501153"/>
    </source>
</evidence>
<evidence type="ECO:0000256" key="10">
    <source>
        <dbReference type="SAM" id="Phobius"/>
    </source>
</evidence>
<evidence type="ECO:0000256" key="4">
    <source>
        <dbReference type="ARBA" id="ARBA00022679"/>
    </source>
</evidence>
<dbReference type="Proteomes" id="UP001501153">
    <property type="component" value="Unassembled WGS sequence"/>
</dbReference>
<dbReference type="PIRSF" id="PIRSF016636">
    <property type="entry name" value="AlgI_DltB"/>
    <property type="match status" value="1"/>
</dbReference>
<keyword evidence="12" id="KW-1185">Reference proteome</keyword>
<dbReference type="InterPro" id="IPR051085">
    <property type="entry name" value="MB_O-acyltransferase"/>
</dbReference>
<dbReference type="PIRSF" id="PIRSF500217">
    <property type="entry name" value="AlgI"/>
    <property type="match status" value="1"/>
</dbReference>
<dbReference type="RefSeq" id="WP_345237306.1">
    <property type="nucleotide sequence ID" value="NZ_BAABGZ010000071.1"/>
</dbReference>
<comment type="subcellular location">
    <subcellularLocation>
        <location evidence="1">Cell membrane</location>
        <topology evidence="1">Multi-pass membrane protein</topology>
    </subcellularLocation>
</comment>
<feature type="transmembrane region" description="Helical" evidence="10">
    <location>
        <begin position="190"/>
        <end position="211"/>
    </location>
</feature>
<organism evidence="11 12">
    <name type="scientific">Hymenobacter saemangeumensis</name>
    <dbReference type="NCBI Taxonomy" id="1084522"/>
    <lineage>
        <taxon>Bacteria</taxon>
        <taxon>Pseudomonadati</taxon>
        <taxon>Bacteroidota</taxon>
        <taxon>Cytophagia</taxon>
        <taxon>Cytophagales</taxon>
        <taxon>Hymenobacteraceae</taxon>
        <taxon>Hymenobacter</taxon>
    </lineage>
</organism>
<keyword evidence="5 10" id="KW-0812">Transmembrane</keyword>
<feature type="transmembrane region" description="Helical" evidence="10">
    <location>
        <begin position="75"/>
        <end position="91"/>
    </location>
</feature>
<evidence type="ECO:0000256" key="7">
    <source>
        <dbReference type="ARBA" id="ARBA00023136"/>
    </source>
</evidence>